<gene>
    <name evidence="3" type="ORF">PG993_013950</name>
</gene>
<dbReference type="Proteomes" id="UP001444661">
    <property type="component" value="Unassembled WGS sequence"/>
</dbReference>
<dbReference type="PANTHER" id="PTHR12100:SF1">
    <property type="entry name" value="RECYCLIN-1"/>
    <property type="match status" value="1"/>
</dbReference>
<dbReference type="InterPro" id="IPR001810">
    <property type="entry name" value="F-box_dom"/>
</dbReference>
<dbReference type="SMART" id="SM00256">
    <property type="entry name" value="FBOX"/>
    <property type="match status" value="1"/>
</dbReference>
<name>A0ABR1RRN4_9PEZI</name>
<protein>
    <submittedName>
        <fullName evidence="3">F-box protein pof6</fullName>
    </submittedName>
</protein>
<dbReference type="PROSITE" id="PS50181">
    <property type="entry name" value="FBOX"/>
    <property type="match status" value="1"/>
</dbReference>
<evidence type="ECO:0000259" key="2">
    <source>
        <dbReference type="PROSITE" id="PS50181"/>
    </source>
</evidence>
<comment type="caution">
    <text evidence="3">The sequence shown here is derived from an EMBL/GenBank/DDBJ whole genome shotgun (WGS) entry which is preliminary data.</text>
</comment>
<accession>A0ABR1RRN4</accession>
<organism evidence="3 4">
    <name type="scientific">Apiospora rasikravindrae</name>
    <dbReference type="NCBI Taxonomy" id="990691"/>
    <lineage>
        <taxon>Eukaryota</taxon>
        <taxon>Fungi</taxon>
        <taxon>Dikarya</taxon>
        <taxon>Ascomycota</taxon>
        <taxon>Pezizomycotina</taxon>
        <taxon>Sordariomycetes</taxon>
        <taxon>Xylariomycetidae</taxon>
        <taxon>Amphisphaeriales</taxon>
        <taxon>Apiosporaceae</taxon>
        <taxon>Apiospora</taxon>
    </lineage>
</organism>
<evidence type="ECO:0000256" key="1">
    <source>
        <dbReference type="SAM" id="MobiDB-lite"/>
    </source>
</evidence>
<dbReference type="InterPro" id="IPR048627">
    <property type="entry name" value="Sec10_HB"/>
</dbReference>
<sequence>MSNFKRASQPGRSSILSTLQATTMLDTKPVLPAEILVSILDFLPVSDQISFAKTSRRMKEMVYDDTRWVSRLVSMGCWDEAEARRRFEEAIKRKREAAERANAAAAGATPLAAKRTTLFDAGQEEERRKKLAEEAARAPEIRVDGFETLSLHASTKNSQEDPLTILDIYKNVRSIRGYARQEYGKIYGALAPFYYDLAQAKSHTEPAVFKAFRDPEKQAQMLRNLQRFSQNDWAQGWNERGEVLTNMCNIFENAVLREFEQGYESWDVEGRMKRYAHVLHDLNGGNAAMDVFVSKHPILNNRDALGNPMDCVNQAPEDGITLEPSRAFFKALAIKFNEQSAVISQIFPDAETVFWTLLDKVREDIIGEYITPILDESHDRNLEAYLKAASGLFEQCMAFVGSLDPPSKSKQSLETHAKDFGLKTFDLHLDLYLREELDFFTKYAEREVLNWEQKLSEQDASVESFFMGNFNRRAAKNDFLSSFKKVVMMPVTVLPTIPISSPFGSSKSAAAASSGSNARNSITGLPVASQTTTPDVDGSLEPKTGPLPSEAPTDELKAKAALMANRLEGIKSLFSIEVALDLVGSAREGLGRIAVFIRLGGQAGEEAREQCEAIFVTLLKILGQDHVKNGFMKAINHLSNYKAREVSDHDQEGVAPLVTFIELVNVGDLISQMIDVFYEQQLAAPKISDRNDFLDPAGLAKKKWEQMLDESVAAGLNKGIDTSIRQPPPKKRARSKMATWGQPRLRYGSRTLSPPTQICLWGSTEKTMLDVFNGEVGLRLFTAICKHLKRQRISTDGAMKLIADMTLYYEYIRGLKNQDLLAYFKALRELSQIYLIDAKHAKEMATVIADGDRFGGIFRAEEVYEYAERRADWYQVKRNVERAMYGMDCSVM</sequence>
<proteinExistence type="predicted"/>
<reference evidence="3 4" key="1">
    <citation type="submission" date="2023-01" db="EMBL/GenBank/DDBJ databases">
        <title>Analysis of 21 Apiospora genomes using comparative genomics revels a genus with tremendous synthesis potential of carbohydrate active enzymes and secondary metabolites.</title>
        <authorList>
            <person name="Sorensen T."/>
        </authorList>
    </citation>
    <scope>NUCLEOTIDE SEQUENCE [LARGE SCALE GENOMIC DNA]</scope>
    <source>
        <strain evidence="3 4">CBS 33761</strain>
    </source>
</reference>
<dbReference type="InterPro" id="IPR036047">
    <property type="entry name" value="F-box-like_dom_sf"/>
</dbReference>
<dbReference type="Gene3D" id="1.20.1280.50">
    <property type="match status" value="1"/>
</dbReference>
<evidence type="ECO:0000313" key="4">
    <source>
        <dbReference type="Proteomes" id="UP001444661"/>
    </source>
</evidence>
<feature type="region of interest" description="Disordered" evidence="1">
    <location>
        <begin position="515"/>
        <end position="552"/>
    </location>
</feature>
<feature type="domain" description="F-box" evidence="2">
    <location>
        <begin position="31"/>
        <end position="71"/>
    </location>
</feature>
<dbReference type="Pfam" id="PF12937">
    <property type="entry name" value="F-box-like"/>
    <property type="match status" value="1"/>
</dbReference>
<dbReference type="InterPro" id="IPR009976">
    <property type="entry name" value="Sec10-like"/>
</dbReference>
<dbReference type="SUPFAM" id="SSF81383">
    <property type="entry name" value="F-box domain"/>
    <property type="match status" value="1"/>
</dbReference>
<keyword evidence="4" id="KW-1185">Reference proteome</keyword>
<dbReference type="EMBL" id="JAQQWK010000013">
    <property type="protein sequence ID" value="KAK8017624.1"/>
    <property type="molecule type" value="Genomic_DNA"/>
</dbReference>
<evidence type="ECO:0000313" key="3">
    <source>
        <dbReference type="EMBL" id="KAK8017624.1"/>
    </source>
</evidence>
<dbReference type="PANTHER" id="PTHR12100">
    <property type="entry name" value="SEC10"/>
    <property type="match status" value="1"/>
</dbReference>
<dbReference type="Pfam" id="PF07393">
    <property type="entry name" value="Sec10_HB"/>
    <property type="match status" value="2"/>
</dbReference>